<organism evidence="3 4">
    <name type="scientific">Nonomuraea soli</name>
    <dbReference type="NCBI Taxonomy" id="1032476"/>
    <lineage>
        <taxon>Bacteria</taxon>
        <taxon>Bacillati</taxon>
        <taxon>Actinomycetota</taxon>
        <taxon>Actinomycetes</taxon>
        <taxon>Streptosporangiales</taxon>
        <taxon>Streptosporangiaceae</taxon>
        <taxon>Nonomuraea</taxon>
    </lineage>
</organism>
<dbReference type="InterPro" id="IPR006311">
    <property type="entry name" value="TAT_signal"/>
</dbReference>
<sequence>MTPPRLSSFSRRLTATLMLAAGALAALVVSTSPSAGAALGTPPGDNGTVKVHESTTPEDDPRDEPQVCVFYLVGSGFDKLQAVDWEIKSHPPTGDGTLAKSGSLTLVNGHGRTADMILPSGHYKLYWDFVGSNGAPKHKTFWVKCGNEPTPTSTPTQTHTPTTSPTCGCTHTPKPSHTPTSTPTTTPTQTPTPTYTPTPTHTPTPTPTVTHTGGKGTTVTNTWVDWSEDVPETDETPKPAPTPTPVKTSVPVTG</sequence>
<dbReference type="GO" id="GO:0051301">
    <property type="term" value="P:cell division"/>
    <property type="evidence" value="ECO:0007669"/>
    <property type="project" value="UniProtKB-KW"/>
</dbReference>
<keyword evidence="3" id="KW-0131">Cell cycle</keyword>
<dbReference type="AlphaFoldDB" id="A0A7W0CM80"/>
<feature type="compositionally biased region" description="Pro residues" evidence="1">
    <location>
        <begin position="194"/>
        <end position="206"/>
    </location>
</feature>
<feature type="chain" id="PRO_5030893767" evidence="2">
    <location>
        <begin position="38"/>
        <end position="254"/>
    </location>
</feature>
<gene>
    <name evidence="3" type="ORF">HNR30_004898</name>
</gene>
<dbReference type="PROSITE" id="PS51318">
    <property type="entry name" value="TAT"/>
    <property type="match status" value="1"/>
</dbReference>
<evidence type="ECO:0000313" key="4">
    <source>
        <dbReference type="Proteomes" id="UP000530928"/>
    </source>
</evidence>
<proteinExistence type="predicted"/>
<accession>A0A7W0CM80</accession>
<evidence type="ECO:0000256" key="2">
    <source>
        <dbReference type="SAM" id="SignalP"/>
    </source>
</evidence>
<dbReference type="Proteomes" id="UP000530928">
    <property type="component" value="Unassembled WGS sequence"/>
</dbReference>
<protein>
    <submittedName>
        <fullName evidence="3">Cell division septation protein DedD</fullName>
    </submittedName>
</protein>
<feature type="compositionally biased region" description="Low complexity" evidence="1">
    <location>
        <begin position="149"/>
        <end position="193"/>
    </location>
</feature>
<keyword evidence="3" id="KW-0132">Cell division</keyword>
<comment type="caution">
    <text evidence="3">The sequence shown here is derived from an EMBL/GenBank/DDBJ whole genome shotgun (WGS) entry which is preliminary data.</text>
</comment>
<name>A0A7W0CM80_9ACTN</name>
<dbReference type="RefSeq" id="WP_181612340.1">
    <property type="nucleotide sequence ID" value="NZ_BAABAM010000005.1"/>
</dbReference>
<feature type="region of interest" description="Disordered" evidence="1">
    <location>
        <begin position="148"/>
        <end position="254"/>
    </location>
</feature>
<evidence type="ECO:0000256" key="1">
    <source>
        <dbReference type="SAM" id="MobiDB-lite"/>
    </source>
</evidence>
<reference evidence="3 4" key="1">
    <citation type="submission" date="2020-07" db="EMBL/GenBank/DDBJ databases">
        <title>Genomic Encyclopedia of Type Strains, Phase IV (KMG-IV): sequencing the most valuable type-strain genomes for metagenomic binning, comparative biology and taxonomic classification.</title>
        <authorList>
            <person name="Goeker M."/>
        </authorList>
    </citation>
    <scope>NUCLEOTIDE SEQUENCE [LARGE SCALE GENOMIC DNA]</scope>
    <source>
        <strain evidence="3 4">DSM 45533</strain>
    </source>
</reference>
<feature type="compositionally biased region" description="Low complexity" evidence="1">
    <location>
        <begin position="245"/>
        <end position="254"/>
    </location>
</feature>
<feature type="region of interest" description="Disordered" evidence="1">
    <location>
        <begin position="38"/>
        <end position="64"/>
    </location>
</feature>
<dbReference type="EMBL" id="JACDUR010000005">
    <property type="protein sequence ID" value="MBA2893537.1"/>
    <property type="molecule type" value="Genomic_DNA"/>
</dbReference>
<feature type="compositionally biased region" description="Low complexity" evidence="1">
    <location>
        <begin position="207"/>
        <end position="220"/>
    </location>
</feature>
<keyword evidence="2" id="KW-0732">Signal</keyword>
<keyword evidence="4" id="KW-1185">Reference proteome</keyword>
<evidence type="ECO:0000313" key="3">
    <source>
        <dbReference type="EMBL" id="MBA2893537.1"/>
    </source>
</evidence>
<feature type="signal peptide" evidence="2">
    <location>
        <begin position="1"/>
        <end position="37"/>
    </location>
</feature>